<dbReference type="AlphaFoldDB" id="X1DZH1"/>
<evidence type="ECO:0000313" key="1">
    <source>
        <dbReference type="EMBL" id="GAH10314.1"/>
    </source>
</evidence>
<protein>
    <submittedName>
        <fullName evidence="1">Uncharacterized protein</fullName>
    </submittedName>
</protein>
<comment type="caution">
    <text evidence="1">The sequence shown here is derived from an EMBL/GenBank/DDBJ whole genome shotgun (WGS) entry which is preliminary data.</text>
</comment>
<organism evidence="1">
    <name type="scientific">marine sediment metagenome</name>
    <dbReference type="NCBI Taxonomy" id="412755"/>
    <lineage>
        <taxon>unclassified sequences</taxon>
        <taxon>metagenomes</taxon>
        <taxon>ecological metagenomes</taxon>
    </lineage>
</organism>
<name>X1DZH1_9ZZZZ</name>
<accession>X1DZH1</accession>
<sequence>GKLGLIALAMVTANTGPGIITPDNEIATTLNKNGSIKAL</sequence>
<feature type="non-terminal residue" evidence="1">
    <location>
        <position position="1"/>
    </location>
</feature>
<gene>
    <name evidence="1" type="ORF">S01H4_61370</name>
</gene>
<reference evidence="1" key="1">
    <citation type="journal article" date="2014" name="Front. Microbiol.">
        <title>High frequency of phylogenetically diverse reductive dehalogenase-homologous genes in deep subseafloor sedimentary metagenomes.</title>
        <authorList>
            <person name="Kawai M."/>
            <person name="Futagami T."/>
            <person name="Toyoda A."/>
            <person name="Takaki Y."/>
            <person name="Nishi S."/>
            <person name="Hori S."/>
            <person name="Arai W."/>
            <person name="Tsubouchi T."/>
            <person name="Morono Y."/>
            <person name="Uchiyama I."/>
            <person name="Ito T."/>
            <person name="Fujiyama A."/>
            <person name="Inagaki F."/>
            <person name="Takami H."/>
        </authorList>
    </citation>
    <scope>NUCLEOTIDE SEQUENCE</scope>
    <source>
        <strain evidence="1">Expedition CK06-06</strain>
    </source>
</reference>
<dbReference type="EMBL" id="BART01036373">
    <property type="protein sequence ID" value="GAH10314.1"/>
    <property type="molecule type" value="Genomic_DNA"/>
</dbReference>
<proteinExistence type="predicted"/>